<evidence type="ECO:0000313" key="3">
    <source>
        <dbReference type="EMBL" id="XDQ28592.1"/>
    </source>
</evidence>
<feature type="transmembrane region" description="Helical" evidence="2">
    <location>
        <begin position="65"/>
        <end position="85"/>
    </location>
</feature>
<feature type="compositionally biased region" description="Polar residues" evidence="1">
    <location>
        <begin position="373"/>
        <end position="384"/>
    </location>
</feature>
<dbReference type="AlphaFoldDB" id="A0AB39PDT6"/>
<sequence length="384" mass="41947">MEFEKVPAQPPAPEAPEGCLAVAIRLPVRIVVLVLVVPVRMVWDALVVAGRFLERTLLRPLGRALEWVGRALFVWPWVALWRYAVVPVAKGLAWLGNVLIVVPARWVYQYLLTPVGHAVVWVVRGVGSGLAWVFGVVGAALGWVYARVLTPVGHAIAWVFKGIGIVLAAAGVGVYTAVAWLVRYLVVVPARWVYQYVLTPVGRAVAWVAAGAAWLVRTIFTGIGAVLYWTARILLVLPALAVWRWVLVPVGRVLAVIGREVAEALGHAWRIAGRISLAVGRFLGTLFRWIFVEPVRWVYRTVLTPLGHVVRDTVLRPAAEAARGIGRATRQAIAAARESARQARADFRRMLFGAPAEPQAVPRREPAAAETRTLGSSTTALTKD</sequence>
<protein>
    <recommendedName>
        <fullName evidence="4">Integral membrane protein</fullName>
    </recommendedName>
</protein>
<feature type="transmembrane region" description="Helical" evidence="2">
    <location>
        <begin position="30"/>
        <end position="53"/>
    </location>
</feature>
<accession>A0AB39PDT6</accession>
<proteinExistence type="predicted"/>
<name>A0AB39PDT6_9ACTN</name>
<evidence type="ECO:0000256" key="1">
    <source>
        <dbReference type="SAM" id="MobiDB-lite"/>
    </source>
</evidence>
<keyword evidence="2" id="KW-1133">Transmembrane helix</keyword>
<feature type="transmembrane region" description="Helical" evidence="2">
    <location>
        <begin position="193"/>
        <end position="216"/>
    </location>
</feature>
<reference evidence="3" key="1">
    <citation type="submission" date="2024-07" db="EMBL/GenBank/DDBJ databases">
        <authorList>
            <person name="Yu S.T."/>
        </authorList>
    </citation>
    <scope>NUCLEOTIDE SEQUENCE</scope>
    <source>
        <strain evidence="3">R21</strain>
    </source>
</reference>
<feature type="transmembrane region" description="Helical" evidence="2">
    <location>
        <begin position="91"/>
        <end position="108"/>
    </location>
</feature>
<feature type="transmembrane region" description="Helical" evidence="2">
    <location>
        <begin position="158"/>
        <end position="181"/>
    </location>
</feature>
<keyword evidence="2" id="KW-0812">Transmembrane</keyword>
<keyword evidence="2" id="KW-0472">Membrane</keyword>
<feature type="transmembrane region" description="Helical" evidence="2">
    <location>
        <begin position="120"/>
        <end position="146"/>
    </location>
</feature>
<gene>
    <name evidence="3" type="ORF">AB5J56_29630</name>
</gene>
<feature type="region of interest" description="Disordered" evidence="1">
    <location>
        <begin position="356"/>
        <end position="384"/>
    </location>
</feature>
<dbReference type="EMBL" id="CP163435">
    <property type="protein sequence ID" value="XDQ28592.1"/>
    <property type="molecule type" value="Genomic_DNA"/>
</dbReference>
<organism evidence="3">
    <name type="scientific">Streptomyces sp. R21</name>
    <dbReference type="NCBI Taxonomy" id="3238627"/>
    <lineage>
        <taxon>Bacteria</taxon>
        <taxon>Bacillati</taxon>
        <taxon>Actinomycetota</taxon>
        <taxon>Actinomycetes</taxon>
        <taxon>Kitasatosporales</taxon>
        <taxon>Streptomycetaceae</taxon>
        <taxon>Streptomyces</taxon>
    </lineage>
</organism>
<evidence type="ECO:0008006" key="4">
    <source>
        <dbReference type="Google" id="ProtNLM"/>
    </source>
</evidence>
<dbReference type="RefSeq" id="WP_369236782.1">
    <property type="nucleotide sequence ID" value="NZ_CP163435.1"/>
</dbReference>
<evidence type="ECO:0000256" key="2">
    <source>
        <dbReference type="SAM" id="Phobius"/>
    </source>
</evidence>